<feature type="transmembrane region" description="Helical" evidence="1">
    <location>
        <begin position="58"/>
        <end position="82"/>
    </location>
</feature>
<keyword evidence="3" id="KW-1185">Reference proteome</keyword>
<keyword evidence="1" id="KW-1133">Transmembrane helix</keyword>
<feature type="transmembrane region" description="Helical" evidence="1">
    <location>
        <begin position="225"/>
        <end position="245"/>
    </location>
</feature>
<dbReference type="EMBL" id="JBHSBU010000001">
    <property type="protein sequence ID" value="MFC4159041.1"/>
    <property type="molecule type" value="Genomic_DNA"/>
</dbReference>
<keyword evidence="1" id="KW-0472">Membrane</keyword>
<feature type="transmembrane region" description="Helical" evidence="1">
    <location>
        <begin position="307"/>
        <end position="340"/>
    </location>
</feature>
<feature type="transmembrane region" description="Helical" evidence="1">
    <location>
        <begin position="388"/>
        <end position="409"/>
    </location>
</feature>
<feature type="transmembrane region" description="Helical" evidence="1">
    <location>
        <begin position="189"/>
        <end position="213"/>
    </location>
</feature>
<feature type="transmembrane region" description="Helical" evidence="1">
    <location>
        <begin position="360"/>
        <end position="382"/>
    </location>
</feature>
<proteinExistence type="predicted"/>
<dbReference type="RefSeq" id="WP_378162362.1">
    <property type="nucleotide sequence ID" value="NZ_JBHSBU010000001.1"/>
</dbReference>
<name>A0ABV8MPN6_9NEIS</name>
<evidence type="ECO:0000313" key="3">
    <source>
        <dbReference type="Proteomes" id="UP001595791"/>
    </source>
</evidence>
<feature type="transmembrane region" description="Helical" evidence="1">
    <location>
        <begin position="280"/>
        <end position="301"/>
    </location>
</feature>
<feature type="transmembrane region" description="Helical" evidence="1">
    <location>
        <begin position="116"/>
        <end position="139"/>
    </location>
</feature>
<protein>
    <recommendedName>
        <fullName evidence="4">Transmembrane protein</fullName>
    </recommendedName>
</protein>
<sequence length="429" mass="45429">MTAAPALDFDKAPQPGVVFGCLLPAPWLGMIAGLTLAFGPTAGLPERFAPISLCLVHLLAVGMLLPVMLGALFQLFPVLAGVPVPWVRWVAPWIAPLCTLSATALGWGFLGGDPRGFAVAALAGALPLGLVALLLGVVGQRIVVMNLTTRVLRHIALALLLTLALGAGLAGMLAGWWQLPLWTVLDLHVGWGLGGWLAVLLGGVAATVLPMFWQTPRWPTRLDGALPWLIWLPLLAGLPALFGLALPWQTVGALLLALLATLGLLAVVRAGRRHDPAWPLWLVSLTSWFLAALLAFAAPWLPSGWPLGWWLGTLTLVGGGVLPVNAMLGKIIPFLVWLHLRKRLPARTRVPAMQTLLSPVWQRTQAALVLLSWLLLLVLPLAPAPFALAAGLVFALSQAWLGGMLLSVLGRFRALQQQAPAVAASAPKA</sequence>
<dbReference type="Proteomes" id="UP001595791">
    <property type="component" value="Unassembled WGS sequence"/>
</dbReference>
<evidence type="ECO:0000256" key="1">
    <source>
        <dbReference type="SAM" id="Phobius"/>
    </source>
</evidence>
<comment type="caution">
    <text evidence="2">The sequence shown here is derived from an EMBL/GenBank/DDBJ whole genome shotgun (WGS) entry which is preliminary data.</text>
</comment>
<feature type="transmembrane region" description="Helical" evidence="1">
    <location>
        <begin position="151"/>
        <end position="177"/>
    </location>
</feature>
<organism evidence="2 3">
    <name type="scientific">Chitinimonas lacunae</name>
    <dbReference type="NCBI Taxonomy" id="1963018"/>
    <lineage>
        <taxon>Bacteria</taxon>
        <taxon>Pseudomonadati</taxon>
        <taxon>Pseudomonadota</taxon>
        <taxon>Betaproteobacteria</taxon>
        <taxon>Neisseriales</taxon>
        <taxon>Chitinibacteraceae</taxon>
        <taxon>Chitinimonas</taxon>
    </lineage>
</organism>
<evidence type="ECO:0008006" key="4">
    <source>
        <dbReference type="Google" id="ProtNLM"/>
    </source>
</evidence>
<accession>A0ABV8MPN6</accession>
<feature type="transmembrane region" description="Helical" evidence="1">
    <location>
        <begin position="17"/>
        <end position="38"/>
    </location>
</feature>
<feature type="transmembrane region" description="Helical" evidence="1">
    <location>
        <begin position="89"/>
        <end position="110"/>
    </location>
</feature>
<feature type="transmembrane region" description="Helical" evidence="1">
    <location>
        <begin position="251"/>
        <end position="268"/>
    </location>
</feature>
<reference evidence="3" key="1">
    <citation type="journal article" date="2019" name="Int. J. Syst. Evol. Microbiol.">
        <title>The Global Catalogue of Microorganisms (GCM) 10K type strain sequencing project: providing services to taxonomists for standard genome sequencing and annotation.</title>
        <authorList>
            <consortium name="The Broad Institute Genomics Platform"/>
            <consortium name="The Broad Institute Genome Sequencing Center for Infectious Disease"/>
            <person name="Wu L."/>
            <person name="Ma J."/>
        </authorList>
    </citation>
    <scope>NUCLEOTIDE SEQUENCE [LARGE SCALE GENOMIC DNA]</scope>
    <source>
        <strain evidence="3">LMG 29894</strain>
    </source>
</reference>
<evidence type="ECO:0000313" key="2">
    <source>
        <dbReference type="EMBL" id="MFC4159041.1"/>
    </source>
</evidence>
<keyword evidence="1" id="KW-0812">Transmembrane</keyword>
<gene>
    <name evidence="2" type="ORF">ACFOW7_06685</name>
</gene>